<evidence type="ECO:0000313" key="4">
    <source>
        <dbReference type="WBParaSite" id="SSLN_0001143901-mRNA-1"/>
    </source>
</evidence>
<keyword evidence="3" id="KW-1185">Reference proteome</keyword>
<dbReference type="AlphaFoldDB" id="A0A183T3G8"/>
<proteinExistence type="predicted"/>
<accession>A0A183T3G8</accession>
<dbReference type="Proteomes" id="UP000275846">
    <property type="component" value="Unassembled WGS sequence"/>
</dbReference>
<gene>
    <name evidence="2" type="ORF">SSLN_LOCUS11016</name>
</gene>
<sequence>MDPLPPLPTLTSLALLAIMTQSTYCPGRTGAAIVGRGRRGLNPKPRLITTMPPSLPHGWRQYWAQAASVLPGWRVPWNSLNPFLGPRSYG</sequence>
<name>A0A183T3G8_SCHSO</name>
<keyword evidence="1" id="KW-0732">Signal</keyword>
<reference evidence="2 3" key="2">
    <citation type="submission" date="2018-11" db="EMBL/GenBank/DDBJ databases">
        <authorList>
            <consortium name="Pathogen Informatics"/>
        </authorList>
    </citation>
    <scope>NUCLEOTIDE SEQUENCE [LARGE SCALE GENOMIC DNA]</scope>
    <source>
        <strain evidence="2 3">NST_G2</strain>
    </source>
</reference>
<evidence type="ECO:0000256" key="1">
    <source>
        <dbReference type="SAM" id="SignalP"/>
    </source>
</evidence>
<evidence type="ECO:0000313" key="2">
    <source>
        <dbReference type="EMBL" id="VDL97401.1"/>
    </source>
</evidence>
<feature type="signal peptide" evidence="1">
    <location>
        <begin position="1"/>
        <end position="22"/>
    </location>
</feature>
<organism evidence="4">
    <name type="scientific">Schistocephalus solidus</name>
    <name type="common">Tapeworm</name>
    <dbReference type="NCBI Taxonomy" id="70667"/>
    <lineage>
        <taxon>Eukaryota</taxon>
        <taxon>Metazoa</taxon>
        <taxon>Spiralia</taxon>
        <taxon>Lophotrochozoa</taxon>
        <taxon>Platyhelminthes</taxon>
        <taxon>Cestoda</taxon>
        <taxon>Eucestoda</taxon>
        <taxon>Diphyllobothriidea</taxon>
        <taxon>Diphyllobothriidae</taxon>
        <taxon>Schistocephalus</taxon>
    </lineage>
</organism>
<dbReference type="EMBL" id="UYSU01036238">
    <property type="protein sequence ID" value="VDL97401.1"/>
    <property type="molecule type" value="Genomic_DNA"/>
</dbReference>
<protein>
    <submittedName>
        <fullName evidence="4">Secreted protein</fullName>
    </submittedName>
</protein>
<evidence type="ECO:0000313" key="3">
    <source>
        <dbReference type="Proteomes" id="UP000275846"/>
    </source>
</evidence>
<reference evidence="4" key="1">
    <citation type="submission" date="2016-06" db="UniProtKB">
        <authorList>
            <consortium name="WormBaseParasite"/>
        </authorList>
    </citation>
    <scope>IDENTIFICATION</scope>
</reference>
<feature type="chain" id="PRO_5043141388" evidence="1">
    <location>
        <begin position="23"/>
        <end position="90"/>
    </location>
</feature>
<dbReference type="WBParaSite" id="SSLN_0001143901-mRNA-1">
    <property type="protein sequence ID" value="SSLN_0001143901-mRNA-1"/>
    <property type="gene ID" value="SSLN_0001143901"/>
</dbReference>